<name>A0A511QVF5_9VIBR</name>
<reference evidence="1 2" key="1">
    <citation type="submission" date="2019-07" db="EMBL/GenBank/DDBJ databases">
        <title>Whole genome shotgun sequence of Vibrio superstes NBRC 103154.</title>
        <authorList>
            <person name="Hosoyama A."/>
            <person name="Uohara A."/>
            <person name="Ohji S."/>
            <person name="Ichikawa N."/>
        </authorList>
    </citation>
    <scope>NUCLEOTIDE SEQUENCE [LARGE SCALE GENOMIC DNA]</scope>
    <source>
        <strain evidence="1 2">NBRC 103154</strain>
    </source>
</reference>
<dbReference type="AlphaFoldDB" id="A0A511QVF5"/>
<protein>
    <submittedName>
        <fullName evidence="1">Uncharacterized protein</fullName>
    </submittedName>
</protein>
<accession>A0A511QVF5</accession>
<evidence type="ECO:0000313" key="1">
    <source>
        <dbReference type="EMBL" id="GEM81348.1"/>
    </source>
</evidence>
<sequence length="68" mass="7508">MTTPYKAKDLSYGTTVNRAVDAITYGELGAKPSEFVKICPKALLEVHHTLISLERKLSQIKEVCNAKS</sequence>
<evidence type="ECO:0000313" key="2">
    <source>
        <dbReference type="Proteomes" id="UP000321113"/>
    </source>
</evidence>
<organism evidence="1 2">
    <name type="scientific">Vibrio superstes NBRC 103154</name>
    <dbReference type="NCBI Taxonomy" id="1219062"/>
    <lineage>
        <taxon>Bacteria</taxon>
        <taxon>Pseudomonadati</taxon>
        <taxon>Pseudomonadota</taxon>
        <taxon>Gammaproteobacteria</taxon>
        <taxon>Vibrionales</taxon>
        <taxon>Vibrionaceae</taxon>
        <taxon>Vibrio</taxon>
    </lineage>
</organism>
<dbReference type="RefSeq" id="WP_119008257.1">
    <property type="nucleotide sequence ID" value="NZ_BJXK01000021.1"/>
</dbReference>
<proteinExistence type="predicted"/>
<comment type="caution">
    <text evidence="1">The sequence shown here is derived from an EMBL/GenBank/DDBJ whole genome shotgun (WGS) entry which is preliminary data.</text>
</comment>
<dbReference type="Proteomes" id="UP000321113">
    <property type="component" value="Unassembled WGS sequence"/>
</dbReference>
<gene>
    <name evidence="1" type="ORF">VSU01S_35930</name>
</gene>
<keyword evidence="2" id="KW-1185">Reference proteome</keyword>
<dbReference type="EMBL" id="BJXK01000021">
    <property type="protein sequence ID" value="GEM81348.1"/>
    <property type="molecule type" value="Genomic_DNA"/>
</dbReference>